<dbReference type="InParanoid" id="A0A194XBS8"/>
<dbReference type="GO" id="GO:0032259">
    <property type="term" value="P:methylation"/>
    <property type="evidence" value="ECO:0007669"/>
    <property type="project" value="UniProtKB-KW"/>
</dbReference>
<organism evidence="7 8">
    <name type="scientific">Mollisia scopiformis</name>
    <name type="common">Conifer needle endophyte fungus</name>
    <name type="synonym">Phialocephala scopiformis</name>
    <dbReference type="NCBI Taxonomy" id="149040"/>
    <lineage>
        <taxon>Eukaryota</taxon>
        <taxon>Fungi</taxon>
        <taxon>Dikarya</taxon>
        <taxon>Ascomycota</taxon>
        <taxon>Pezizomycotina</taxon>
        <taxon>Leotiomycetes</taxon>
        <taxon>Helotiales</taxon>
        <taxon>Mollisiaceae</taxon>
        <taxon>Mollisia</taxon>
    </lineage>
</organism>
<dbReference type="PROSITE" id="PS51682">
    <property type="entry name" value="SAM_OMT_I"/>
    <property type="match status" value="1"/>
</dbReference>
<dbReference type="PANTHER" id="PTHR43836">
    <property type="entry name" value="CATECHOL O-METHYLTRANSFERASE 1-RELATED"/>
    <property type="match status" value="1"/>
</dbReference>
<keyword evidence="3 7" id="KW-0808">Transferase</keyword>
<comment type="similarity">
    <text evidence="6">Belongs to the class I-like SAM-binding methyltransferase superfamily. Cation-dependent O-methyltransferase family.</text>
</comment>
<evidence type="ECO:0000256" key="4">
    <source>
        <dbReference type="ARBA" id="ARBA00022691"/>
    </source>
</evidence>
<reference evidence="7 8" key="1">
    <citation type="submission" date="2015-10" db="EMBL/GenBank/DDBJ databases">
        <title>Full genome of DAOMC 229536 Phialocephala scopiformis, a fungal endophyte of spruce producing the potent anti-insectan compound rugulosin.</title>
        <authorList>
            <consortium name="DOE Joint Genome Institute"/>
            <person name="Walker A.K."/>
            <person name="Frasz S.L."/>
            <person name="Seifert K.A."/>
            <person name="Miller J.D."/>
            <person name="Mondo S.J."/>
            <person name="Labutti K."/>
            <person name="Lipzen A."/>
            <person name="Dockter R."/>
            <person name="Kennedy M."/>
            <person name="Grigoriev I.V."/>
            <person name="Spatafora J.W."/>
        </authorList>
    </citation>
    <scope>NUCLEOTIDE SEQUENCE [LARGE SCALE GENOMIC DNA]</scope>
    <source>
        <strain evidence="7 8">CBS 120377</strain>
    </source>
</reference>
<dbReference type="Proteomes" id="UP000070700">
    <property type="component" value="Unassembled WGS sequence"/>
</dbReference>
<dbReference type="AlphaFoldDB" id="A0A194XBS8"/>
<dbReference type="GO" id="GO:0008171">
    <property type="term" value="F:O-methyltransferase activity"/>
    <property type="evidence" value="ECO:0007669"/>
    <property type="project" value="InterPro"/>
</dbReference>
<dbReference type="KEGG" id="psco:LY89DRAFT_707108"/>
<gene>
    <name evidence="7" type="ORF">LY89DRAFT_707108</name>
</gene>
<dbReference type="OrthoDB" id="186626at2759"/>
<dbReference type="EC" id="2.1.1.6" evidence="1"/>
<evidence type="ECO:0000256" key="3">
    <source>
        <dbReference type="ARBA" id="ARBA00022679"/>
    </source>
</evidence>
<evidence type="ECO:0000313" key="8">
    <source>
        <dbReference type="Proteomes" id="UP000070700"/>
    </source>
</evidence>
<dbReference type="Pfam" id="PF01596">
    <property type="entry name" value="Methyltransf_3"/>
    <property type="match status" value="1"/>
</dbReference>
<name>A0A194XBS8_MOLSC</name>
<dbReference type="Gene3D" id="3.40.50.150">
    <property type="entry name" value="Vaccinia Virus protein VP39"/>
    <property type="match status" value="1"/>
</dbReference>
<evidence type="ECO:0000256" key="5">
    <source>
        <dbReference type="ARBA" id="ARBA00022939"/>
    </source>
</evidence>
<keyword evidence="5" id="KW-0128">Catecholamine metabolism</keyword>
<dbReference type="GeneID" id="28827302"/>
<evidence type="ECO:0000256" key="2">
    <source>
        <dbReference type="ARBA" id="ARBA00022603"/>
    </source>
</evidence>
<dbReference type="SUPFAM" id="SSF53335">
    <property type="entry name" value="S-adenosyl-L-methionine-dependent methyltransferases"/>
    <property type="match status" value="1"/>
</dbReference>
<evidence type="ECO:0000256" key="6">
    <source>
        <dbReference type="ARBA" id="ARBA00023453"/>
    </source>
</evidence>
<dbReference type="PANTHER" id="PTHR43836:SF2">
    <property type="entry name" value="CATECHOL O-METHYLTRANSFERASE 1-RELATED"/>
    <property type="match status" value="1"/>
</dbReference>
<dbReference type="InterPro" id="IPR002935">
    <property type="entry name" value="SAM_O-MeTrfase"/>
</dbReference>
<proteinExistence type="inferred from homology"/>
<dbReference type="GO" id="GO:0006584">
    <property type="term" value="P:catecholamine metabolic process"/>
    <property type="evidence" value="ECO:0007669"/>
    <property type="project" value="UniProtKB-KW"/>
</dbReference>
<dbReference type="InterPro" id="IPR029063">
    <property type="entry name" value="SAM-dependent_MTases_sf"/>
</dbReference>
<dbReference type="EMBL" id="KQ947414">
    <property type="protein sequence ID" value="KUJ17620.1"/>
    <property type="molecule type" value="Genomic_DNA"/>
</dbReference>
<keyword evidence="8" id="KW-1185">Reference proteome</keyword>
<evidence type="ECO:0000256" key="1">
    <source>
        <dbReference type="ARBA" id="ARBA00012880"/>
    </source>
</evidence>
<evidence type="ECO:0000313" key="7">
    <source>
        <dbReference type="EMBL" id="KUJ17620.1"/>
    </source>
</evidence>
<dbReference type="STRING" id="149040.A0A194XBS8"/>
<dbReference type="RefSeq" id="XP_018071975.1">
    <property type="nucleotide sequence ID" value="XM_018217576.1"/>
</dbReference>
<protein>
    <recommendedName>
        <fullName evidence="1">catechol O-methyltransferase</fullName>
        <ecNumber evidence="1">2.1.1.6</ecNumber>
    </recommendedName>
</protein>
<keyword evidence="4" id="KW-0949">S-adenosyl-L-methionine</keyword>
<sequence length="266" mass="29035">MEHPPEIQAVIAKYPTLKKAFDTGVESDDGREGALLEFILAHPSRIQFKTAPQTLLDAVDEFSFKKDFLISVGPHKAGVLSDLLEKHKPTSIIELGSYLGYSAILFAHTMKTNTQNAGGEVKDLKIWSLEMNVEFAGIARQLIDLAGFDDIIEVVIGPAEDSLRQLVKDGTITNVDMVFLDHVEELYVQDFKVCQELGLLKKGTMVVADNVLRPGAPDYRALVRGLKGVKSEGIIGLIIPGGAEDELEVSNVLEDLKSGKDDTSTT</sequence>
<accession>A0A194XBS8</accession>
<keyword evidence="2 7" id="KW-0489">Methyltransferase</keyword>